<evidence type="ECO:0000313" key="2">
    <source>
        <dbReference type="Proteomes" id="UP000887578"/>
    </source>
</evidence>
<evidence type="ECO:0000313" key="3">
    <source>
        <dbReference type="WBParaSite" id="PDA_v2.g25226.t1"/>
    </source>
</evidence>
<dbReference type="AlphaFoldDB" id="A0A914Q380"/>
<dbReference type="WBParaSite" id="PDA_v2.g25226.t1">
    <property type="protein sequence ID" value="PDA_v2.g25226.t1"/>
    <property type="gene ID" value="PDA_v2.g25226"/>
</dbReference>
<protein>
    <submittedName>
        <fullName evidence="3">Uncharacterized protein</fullName>
    </submittedName>
</protein>
<dbReference type="Proteomes" id="UP000887578">
    <property type="component" value="Unplaced"/>
</dbReference>
<accession>A0A914Q380</accession>
<organism evidence="2 3">
    <name type="scientific">Panagrolaimus davidi</name>
    <dbReference type="NCBI Taxonomy" id="227884"/>
    <lineage>
        <taxon>Eukaryota</taxon>
        <taxon>Metazoa</taxon>
        <taxon>Ecdysozoa</taxon>
        <taxon>Nematoda</taxon>
        <taxon>Chromadorea</taxon>
        <taxon>Rhabditida</taxon>
        <taxon>Tylenchina</taxon>
        <taxon>Panagrolaimomorpha</taxon>
        <taxon>Panagrolaimoidea</taxon>
        <taxon>Panagrolaimidae</taxon>
        <taxon>Panagrolaimus</taxon>
    </lineage>
</organism>
<keyword evidence="2" id="KW-1185">Reference proteome</keyword>
<name>A0A914Q380_9BILA</name>
<reference evidence="3" key="1">
    <citation type="submission" date="2022-11" db="UniProtKB">
        <authorList>
            <consortium name="WormBaseParasite"/>
        </authorList>
    </citation>
    <scope>IDENTIFICATION</scope>
</reference>
<sequence>MGNQYFRTLDQARLKAQEVEERQQRQLELTTTQDRHTTQQRTEQSDSNEPSSSRQQGHQRSNRIPWKYNLLS</sequence>
<feature type="compositionally biased region" description="Polar residues" evidence="1">
    <location>
        <begin position="45"/>
        <end position="59"/>
    </location>
</feature>
<feature type="region of interest" description="Disordered" evidence="1">
    <location>
        <begin position="17"/>
        <end position="72"/>
    </location>
</feature>
<evidence type="ECO:0000256" key="1">
    <source>
        <dbReference type="SAM" id="MobiDB-lite"/>
    </source>
</evidence>
<proteinExistence type="predicted"/>